<comment type="similarity">
    <text evidence="1 5">Belongs to the type-B carboxylesterase/lipase family.</text>
</comment>
<dbReference type="PANTHER" id="PTHR11559">
    <property type="entry name" value="CARBOXYLESTERASE"/>
    <property type="match status" value="1"/>
</dbReference>
<gene>
    <name evidence="8" type="ORF">Pmani_027182</name>
</gene>
<evidence type="ECO:0000256" key="3">
    <source>
        <dbReference type="ARBA" id="ARBA00022801"/>
    </source>
</evidence>
<comment type="caution">
    <text evidence="8">The sequence shown here is derived from an EMBL/GenBank/DDBJ whole genome shotgun (WGS) entry which is preliminary data.</text>
</comment>
<keyword evidence="4" id="KW-0325">Glycoprotein</keyword>
<evidence type="ECO:0000313" key="8">
    <source>
        <dbReference type="EMBL" id="KAK4300628.1"/>
    </source>
</evidence>
<evidence type="ECO:0000256" key="4">
    <source>
        <dbReference type="ARBA" id="ARBA00023180"/>
    </source>
</evidence>
<dbReference type="Gene3D" id="3.40.50.1820">
    <property type="entry name" value="alpha/beta hydrolase"/>
    <property type="match status" value="1"/>
</dbReference>
<dbReference type="EC" id="3.1.1.-" evidence="5"/>
<dbReference type="InterPro" id="IPR019819">
    <property type="entry name" value="Carboxylesterase_B_CS"/>
</dbReference>
<dbReference type="InterPro" id="IPR050309">
    <property type="entry name" value="Type-B_Carboxylest/Lipase"/>
</dbReference>
<evidence type="ECO:0000256" key="1">
    <source>
        <dbReference type="ARBA" id="ARBA00005964"/>
    </source>
</evidence>
<keyword evidence="3 5" id="KW-0378">Hydrolase</keyword>
<dbReference type="SUPFAM" id="SSF53474">
    <property type="entry name" value="alpha/beta-Hydrolases"/>
    <property type="match status" value="1"/>
</dbReference>
<dbReference type="Proteomes" id="UP001292094">
    <property type="component" value="Unassembled WGS sequence"/>
</dbReference>
<dbReference type="PROSITE" id="PS00941">
    <property type="entry name" value="CARBOXYLESTERASE_B_2"/>
    <property type="match status" value="1"/>
</dbReference>
<evidence type="ECO:0000256" key="2">
    <source>
        <dbReference type="ARBA" id="ARBA00022487"/>
    </source>
</evidence>
<dbReference type="GO" id="GO:0052689">
    <property type="term" value="F:carboxylic ester hydrolase activity"/>
    <property type="evidence" value="ECO:0007669"/>
    <property type="project" value="UniProtKB-KW"/>
</dbReference>
<dbReference type="InterPro" id="IPR002018">
    <property type="entry name" value="CarbesteraseB"/>
</dbReference>
<sequence>MEQSIVVASHISHQSCGPPNLMRSYALMTYVDNVVLMTVSVEDSVVRIGRSYCSVKLKSMGWYYGWLSVLIEPRNHDENNSGNGDGDGDDGDGGEPPVGSLRFKPPQGVIGWDGLLNTTTDPPMCLQPDLDLQLRKIHGSEDCLYLNVYTPADRRSNEKLAVMVFIHGGAFFCGASSMYTPYTLLDRDVILVTLQYRLGILGFLSTEDEVLPGNLGLLDQTEGLRWVQRNIQGFGGDVDTVTIFGESAGGASVHYHILSPLTKGLFSGAIMQSGSALDPCHRGGSFRQVAELVGHELGCPHLHHTPSLLTCLRKAPAQHLAATIFEFFMFGLHPVLVGPRVDGVYLPQDPALLIKEARHHHIPLMSGITSHEGAMTTANLYSRPDEMIPLLTDTPEIQLASLELREGDLEPTHIATRVFRQYMGGPHFDLEHAEAVTQLYGDRMFVVGEAEVSQRYSQTALTFTYHFTHRGQHSLTDLFALGGPPLPFKWVCHGDELLYLYSGGPLFDNLQLSTPDDLRMRQIMVSLWVNFATTRNPTPDDSLGFTWTPYTPADPQHLTLTPNPTMTHDNNHKVLEFWRSLPLKDNLVLDPAKVEYQPNTKEEL</sequence>
<evidence type="ECO:0000259" key="7">
    <source>
        <dbReference type="Pfam" id="PF00135"/>
    </source>
</evidence>
<dbReference type="Pfam" id="PF00135">
    <property type="entry name" value="COesterase"/>
    <property type="match status" value="1"/>
</dbReference>
<dbReference type="AlphaFoldDB" id="A0AAE1P2Q6"/>
<proteinExistence type="inferred from homology"/>
<name>A0AAE1P2Q6_9EUCA</name>
<dbReference type="InterPro" id="IPR029058">
    <property type="entry name" value="AB_hydrolase_fold"/>
</dbReference>
<dbReference type="PROSITE" id="PS00122">
    <property type="entry name" value="CARBOXYLESTERASE_B_1"/>
    <property type="match status" value="1"/>
</dbReference>
<dbReference type="InterPro" id="IPR019826">
    <property type="entry name" value="Carboxylesterase_B_AS"/>
</dbReference>
<organism evidence="8 9">
    <name type="scientific">Petrolisthes manimaculis</name>
    <dbReference type="NCBI Taxonomy" id="1843537"/>
    <lineage>
        <taxon>Eukaryota</taxon>
        <taxon>Metazoa</taxon>
        <taxon>Ecdysozoa</taxon>
        <taxon>Arthropoda</taxon>
        <taxon>Crustacea</taxon>
        <taxon>Multicrustacea</taxon>
        <taxon>Malacostraca</taxon>
        <taxon>Eumalacostraca</taxon>
        <taxon>Eucarida</taxon>
        <taxon>Decapoda</taxon>
        <taxon>Pleocyemata</taxon>
        <taxon>Anomura</taxon>
        <taxon>Galatheoidea</taxon>
        <taxon>Porcellanidae</taxon>
        <taxon>Petrolisthes</taxon>
    </lineage>
</organism>
<feature type="region of interest" description="Disordered" evidence="6">
    <location>
        <begin position="77"/>
        <end position="105"/>
    </location>
</feature>
<protein>
    <recommendedName>
        <fullName evidence="5">Carboxylic ester hydrolase</fullName>
        <ecNumber evidence="5">3.1.1.-</ecNumber>
    </recommendedName>
</protein>
<keyword evidence="2" id="KW-0719">Serine esterase</keyword>
<evidence type="ECO:0000256" key="5">
    <source>
        <dbReference type="RuleBase" id="RU361235"/>
    </source>
</evidence>
<keyword evidence="9" id="KW-1185">Reference proteome</keyword>
<feature type="domain" description="Carboxylesterase type B" evidence="7">
    <location>
        <begin position="95"/>
        <end position="578"/>
    </location>
</feature>
<evidence type="ECO:0000313" key="9">
    <source>
        <dbReference type="Proteomes" id="UP001292094"/>
    </source>
</evidence>
<reference evidence="8" key="1">
    <citation type="submission" date="2023-11" db="EMBL/GenBank/DDBJ databases">
        <title>Genome assemblies of two species of porcelain crab, Petrolisthes cinctipes and Petrolisthes manimaculis (Anomura: Porcellanidae).</title>
        <authorList>
            <person name="Angst P."/>
        </authorList>
    </citation>
    <scope>NUCLEOTIDE SEQUENCE</scope>
    <source>
        <strain evidence="8">PB745_02</strain>
        <tissue evidence="8">Gill</tissue>
    </source>
</reference>
<evidence type="ECO:0000256" key="6">
    <source>
        <dbReference type="SAM" id="MobiDB-lite"/>
    </source>
</evidence>
<accession>A0AAE1P2Q6</accession>
<dbReference type="EMBL" id="JAWZYT010003020">
    <property type="protein sequence ID" value="KAK4300628.1"/>
    <property type="molecule type" value="Genomic_DNA"/>
</dbReference>